<evidence type="ECO:0000313" key="1">
    <source>
        <dbReference type="EMBL" id="KAG8612208.1"/>
    </source>
</evidence>
<protein>
    <submittedName>
        <fullName evidence="1">Uncharacterized protein</fullName>
    </submittedName>
</protein>
<evidence type="ECO:0000313" key="2">
    <source>
        <dbReference type="Proteomes" id="UP000091857"/>
    </source>
</evidence>
<organism evidence="1 2">
    <name type="scientific">Manihot esculenta</name>
    <name type="common">Cassava</name>
    <name type="synonym">Jatropha manihot</name>
    <dbReference type="NCBI Taxonomy" id="3983"/>
    <lineage>
        <taxon>Eukaryota</taxon>
        <taxon>Viridiplantae</taxon>
        <taxon>Streptophyta</taxon>
        <taxon>Embryophyta</taxon>
        <taxon>Tracheophyta</taxon>
        <taxon>Spermatophyta</taxon>
        <taxon>Magnoliopsida</taxon>
        <taxon>eudicotyledons</taxon>
        <taxon>Gunneridae</taxon>
        <taxon>Pentapetalae</taxon>
        <taxon>rosids</taxon>
        <taxon>fabids</taxon>
        <taxon>Malpighiales</taxon>
        <taxon>Euphorbiaceae</taxon>
        <taxon>Crotonoideae</taxon>
        <taxon>Manihoteae</taxon>
        <taxon>Manihot</taxon>
    </lineage>
</organism>
<name>A0ACB7FVU6_MANES</name>
<dbReference type="EMBL" id="MU251162">
    <property type="protein sequence ID" value="KAG8612208.1"/>
    <property type="molecule type" value="Genomic_DNA"/>
</dbReference>
<proteinExistence type="predicted"/>
<gene>
    <name evidence="1" type="ORF">MANES_S095204v8</name>
</gene>
<sequence>MNAKLKHESHLYFFFLGVQEMGNENDNHYLPLYKAALHGDWITAKRIFDSDSNALTAKILGLHETALHVSISAGHSIEFVQKLVDRMSADELGIKNKYGNTPLHYAGVAGNTAAAKLLVNKNPKLPQERNSDNDTPLHRAAAYAHEDTVQYLLLVTEDEEDPIHSSPFTDEDGVRLLNLLIIADFYSIALSVLKRYPGLARKRDYNGFSALDRLVEKPHAFLSGSRLGFFQRFLYHYFAVTSADKASVHQGKDVETPDGSFDEYKNESLQFQFLQHIQKTKVMHKQAMELLRLLISEALKGSVLEADNLLGPPTRIAAILGIQEFVTEMIKSYPGTVWLRNMAGQNIFLLAVKHRQEKIFNLLYQMGTHNIFAASLADDLGNNMLHLAGKLEPSIKISGAALQMQRELQWFKEVEKVVQPSYKEMKNNDRQTPRMVFTAEHKDLVEKGEKWMKDTATSCATVAALVVTVVFAAAFTVPGGNDSDVGIPIYLKETSFMIFAVSDTLGLFSSSTSLLMFLGILTSRYSEEDFLRALPMRLSIGLIALFFSIASMLTAFTAAFHLVLFHRVRWITIPIGLLACAPVTLFALLQFPLLVEIVSSTFGPSIFYKESEEIIF</sequence>
<dbReference type="Proteomes" id="UP000091857">
    <property type="component" value="Unassembled WGS sequence"/>
</dbReference>
<reference evidence="2" key="1">
    <citation type="journal article" date="2016" name="Nat. Biotechnol.">
        <title>Sequencing wild and cultivated cassava and related species reveals extensive interspecific hybridization and genetic diversity.</title>
        <authorList>
            <person name="Bredeson J.V."/>
            <person name="Lyons J.B."/>
            <person name="Prochnik S.E."/>
            <person name="Wu G.A."/>
            <person name="Ha C.M."/>
            <person name="Edsinger-Gonzales E."/>
            <person name="Grimwood J."/>
            <person name="Schmutz J."/>
            <person name="Rabbi I.Y."/>
            <person name="Egesi C."/>
            <person name="Nauluvula P."/>
            <person name="Lebot V."/>
            <person name="Ndunguru J."/>
            <person name="Mkamilo G."/>
            <person name="Bart R.S."/>
            <person name="Setter T.L."/>
            <person name="Gleadow R.M."/>
            <person name="Kulakow P."/>
            <person name="Ferguson M.E."/>
            <person name="Rounsley S."/>
            <person name="Rokhsar D.S."/>
        </authorList>
    </citation>
    <scope>NUCLEOTIDE SEQUENCE [LARGE SCALE GENOMIC DNA]</scope>
    <source>
        <strain evidence="2">cv. AM560-2</strain>
    </source>
</reference>
<comment type="caution">
    <text evidence="1">The sequence shown here is derived from an EMBL/GenBank/DDBJ whole genome shotgun (WGS) entry which is preliminary data.</text>
</comment>
<keyword evidence="2" id="KW-1185">Reference proteome</keyword>
<accession>A0ACB7FVU6</accession>